<dbReference type="HOGENOM" id="CLU_009583_36_3_10"/>
<dbReference type="PANTHER" id="PTHR46401:SF2">
    <property type="entry name" value="GLYCOSYLTRANSFERASE WBBK-RELATED"/>
    <property type="match status" value="1"/>
</dbReference>
<protein>
    <submittedName>
        <fullName evidence="4">Glycosyltransferase</fullName>
    </submittedName>
</protein>
<dbReference type="SUPFAM" id="SSF53756">
    <property type="entry name" value="UDP-Glycosyltransferase/glycogen phosphorylase"/>
    <property type="match status" value="1"/>
</dbReference>
<dbReference type="Gene3D" id="3.40.50.2000">
    <property type="entry name" value="Glycogen Phosphorylase B"/>
    <property type="match status" value="2"/>
</dbReference>
<dbReference type="InterPro" id="IPR001296">
    <property type="entry name" value="Glyco_trans_1"/>
</dbReference>
<organism evidence="4 5">
    <name type="scientific">Owenweeksia hongkongensis (strain DSM 17368 / CIP 108786 / JCM 12287 / NRRL B-23963 / UST20020801)</name>
    <dbReference type="NCBI Taxonomy" id="926562"/>
    <lineage>
        <taxon>Bacteria</taxon>
        <taxon>Pseudomonadati</taxon>
        <taxon>Bacteroidota</taxon>
        <taxon>Flavobacteriia</taxon>
        <taxon>Flavobacteriales</taxon>
        <taxon>Owenweeksiaceae</taxon>
        <taxon>Owenweeksia</taxon>
    </lineage>
</organism>
<proteinExistence type="predicted"/>
<dbReference type="KEGG" id="oho:Oweho_0157"/>
<name>G8R6N6_OWEHD</name>
<feature type="domain" description="Glycosyltransferase subfamily 4-like N-terminal" evidence="3">
    <location>
        <begin position="23"/>
        <end position="168"/>
    </location>
</feature>
<dbReference type="STRING" id="926562.Oweho_0157"/>
<dbReference type="OrthoDB" id="9813214at2"/>
<evidence type="ECO:0000259" key="2">
    <source>
        <dbReference type="Pfam" id="PF00534"/>
    </source>
</evidence>
<dbReference type="eggNOG" id="COG0438">
    <property type="taxonomic scope" value="Bacteria"/>
</dbReference>
<reference evidence="4 5" key="1">
    <citation type="journal article" date="2012" name="Stand. Genomic Sci.">
        <title>Genome sequence of the orange-pigmented seawater bacterium Owenweeksia hongkongensis type strain (UST20020801(T)).</title>
        <authorList>
            <person name="Riedel T."/>
            <person name="Held B."/>
            <person name="Nolan M."/>
            <person name="Lucas S."/>
            <person name="Lapidus A."/>
            <person name="Tice H."/>
            <person name="Del Rio T.G."/>
            <person name="Cheng J.F."/>
            <person name="Han C."/>
            <person name="Tapia R."/>
            <person name="Goodwin L.A."/>
            <person name="Pitluck S."/>
            <person name="Liolios K."/>
            <person name="Mavromatis K."/>
            <person name="Pagani I."/>
            <person name="Ivanova N."/>
            <person name="Mikhailova N."/>
            <person name="Pati A."/>
            <person name="Chen A."/>
            <person name="Palaniappan K."/>
            <person name="Rohde M."/>
            <person name="Tindall B.J."/>
            <person name="Detter J.C."/>
            <person name="Goker M."/>
            <person name="Woyke T."/>
            <person name="Bristow J."/>
            <person name="Eisen J.A."/>
            <person name="Markowitz V."/>
            <person name="Hugenholtz P."/>
            <person name="Klenk H.P."/>
            <person name="Kyrpides N.C."/>
        </authorList>
    </citation>
    <scope>NUCLEOTIDE SEQUENCE</scope>
    <source>
        <strain evidence="5">DSM 17368 / JCM 12287 / NRRL B-23963</strain>
    </source>
</reference>
<evidence type="ECO:0000313" key="4">
    <source>
        <dbReference type="EMBL" id="AEV31179.1"/>
    </source>
</evidence>
<dbReference type="EMBL" id="CP003156">
    <property type="protein sequence ID" value="AEV31179.1"/>
    <property type="molecule type" value="Genomic_DNA"/>
</dbReference>
<dbReference type="PANTHER" id="PTHR46401">
    <property type="entry name" value="GLYCOSYLTRANSFERASE WBBK-RELATED"/>
    <property type="match status" value="1"/>
</dbReference>
<evidence type="ECO:0000313" key="5">
    <source>
        <dbReference type="Proteomes" id="UP000005631"/>
    </source>
</evidence>
<evidence type="ECO:0000259" key="3">
    <source>
        <dbReference type="Pfam" id="PF13439"/>
    </source>
</evidence>
<dbReference type="InterPro" id="IPR028098">
    <property type="entry name" value="Glyco_trans_4-like_N"/>
</dbReference>
<gene>
    <name evidence="4" type="ordered locus">Oweho_0157</name>
</gene>
<sequence length="375" mass="43004">MKKAVVSVTNDLVTDQRVMRTNEVLLQMGIEPTFVGRKLPESLEYKKPYPHRRFKLWFRKGFLFYANYNFRLFWYLLFHRFDLYISNDLDTLLPNYLVSSLKRKPLIYDSHEYFTGVPEIQNRPLVKKVWTSLEQFIFPKLKTVITVNDSIAALYEDEYGKPIHVVRNISDSSLPEKVKSREELSLPKDAFIIINQGAGINVDRGMEEAIEALELLPTEVVLLIVGNGDAVPGLKKMTAEKGISERVIFKPKQPYLEMLQYTLNADCGLSLDKPLSPNYQFSLPNKLFDFIKSGIPMVVSSVVEVRKVVEQYKIGEVCMDHHPQTLATAILKVKANGKAYYSANLKQAAAENNWETEQLIWRQILEPYAAENSGS</sequence>
<dbReference type="Pfam" id="PF13439">
    <property type="entry name" value="Glyco_transf_4"/>
    <property type="match status" value="1"/>
</dbReference>
<feature type="domain" description="Glycosyl transferase family 1" evidence="2">
    <location>
        <begin position="179"/>
        <end position="347"/>
    </location>
</feature>
<dbReference type="Pfam" id="PF00534">
    <property type="entry name" value="Glycos_transf_1"/>
    <property type="match status" value="1"/>
</dbReference>
<dbReference type="GO" id="GO:0009103">
    <property type="term" value="P:lipopolysaccharide biosynthetic process"/>
    <property type="evidence" value="ECO:0007669"/>
    <property type="project" value="TreeGrafter"/>
</dbReference>
<dbReference type="Proteomes" id="UP000005631">
    <property type="component" value="Chromosome"/>
</dbReference>
<keyword evidence="1 4" id="KW-0808">Transferase</keyword>
<evidence type="ECO:0000256" key="1">
    <source>
        <dbReference type="ARBA" id="ARBA00022679"/>
    </source>
</evidence>
<accession>G8R6N6</accession>
<dbReference type="AlphaFoldDB" id="G8R6N6"/>
<keyword evidence="5" id="KW-1185">Reference proteome</keyword>
<dbReference type="RefSeq" id="WP_014200540.1">
    <property type="nucleotide sequence ID" value="NC_016599.1"/>
</dbReference>
<dbReference type="GO" id="GO:0016757">
    <property type="term" value="F:glycosyltransferase activity"/>
    <property type="evidence" value="ECO:0007669"/>
    <property type="project" value="InterPro"/>
</dbReference>